<comment type="subcellular location">
    <subcellularLocation>
        <location evidence="1 7">Cell membrane</location>
        <topology evidence="1 7">Multi-pass membrane protein</topology>
    </subcellularLocation>
</comment>
<dbReference type="GO" id="GO:0055085">
    <property type="term" value="P:transmembrane transport"/>
    <property type="evidence" value="ECO:0007669"/>
    <property type="project" value="InterPro"/>
</dbReference>
<dbReference type="PROSITE" id="PS50928">
    <property type="entry name" value="ABC_TM1"/>
    <property type="match status" value="1"/>
</dbReference>
<keyword evidence="5 7" id="KW-1133">Transmembrane helix</keyword>
<comment type="similarity">
    <text evidence="7">Belongs to the binding-protein-dependent transport system permease family.</text>
</comment>
<dbReference type="EMBL" id="DWZJ01000045">
    <property type="protein sequence ID" value="HJB13163.1"/>
    <property type="molecule type" value="Genomic_DNA"/>
</dbReference>
<feature type="domain" description="ABC transmembrane type-1" evidence="8">
    <location>
        <begin position="51"/>
        <end position="235"/>
    </location>
</feature>
<keyword evidence="4 7" id="KW-0812">Transmembrane</keyword>
<dbReference type="Pfam" id="PF00528">
    <property type="entry name" value="BPD_transp_1"/>
    <property type="match status" value="1"/>
</dbReference>
<evidence type="ECO:0000313" key="10">
    <source>
        <dbReference type="Proteomes" id="UP000823824"/>
    </source>
</evidence>
<evidence type="ECO:0000256" key="4">
    <source>
        <dbReference type="ARBA" id="ARBA00022692"/>
    </source>
</evidence>
<comment type="caution">
    <text evidence="9">The sequence shown here is derived from an EMBL/GenBank/DDBJ whole genome shotgun (WGS) entry which is preliminary data.</text>
</comment>
<dbReference type="AlphaFoldDB" id="A0A9D2RRN1"/>
<evidence type="ECO:0000256" key="7">
    <source>
        <dbReference type="RuleBase" id="RU363032"/>
    </source>
</evidence>
<dbReference type="GO" id="GO:0005886">
    <property type="term" value="C:plasma membrane"/>
    <property type="evidence" value="ECO:0007669"/>
    <property type="project" value="UniProtKB-SubCell"/>
</dbReference>
<evidence type="ECO:0000256" key="1">
    <source>
        <dbReference type="ARBA" id="ARBA00004651"/>
    </source>
</evidence>
<dbReference type="InterPro" id="IPR000515">
    <property type="entry name" value="MetI-like"/>
</dbReference>
<keyword evidence="3" id="KW-1003">Cell membrane</keyword>
<dbReference type="Proteomes" id="UP000823824">
    <property type="component" value="Unassembled WGS sequence"/>
</dbReference>
<evidence type="ECO:0000259" key="8">
    <source>
        <dbReference type="PROSITE" id="PS50928"/>
    </source>
</evidence>
<proteinExistence type="inferred from homology"/>
<evidence type="ECO:0000256" key="3">
    <source>
        <dbReference type="ARBA" id="ARBA00022475"/>
    </source>
</evidence>
<dbReference type="PANTHER" id="PTHR30151">
    <property type="entry name" value="ALKANE SULFONATE ABC TRANSPORTER-RELATED, MEMBRANE SUBUNIT"/>
    <property type="match status" value="1"/>
</dbReference>
<evidence type="ECO:0000256" key="6">
    <source>
        <dbReference type="ARBA" id="ARBA00023136"/>
    </source>
</evidence>
<evidence type="ECO:0000256" key="2">
    <source>
        <dbReference type="ARBA" id="ARBA00022448"/>
    </source>
</evidence>
<dbReference type="InterPro" id="IPR035906">
    <property type="entry name" value="MetI-like_sf"/>
</dbReference>
<keyword evidence="2 7" id="KW-0813">Transport</keyword>
<accession>A0A9D2RRN1</accession>
<reference evidence="9" key="1">
    <citation type="journal article" date="2021" name="PeerJ">
        <title>Extensive microbial diversity within the chicken gut microbiome revealed by metagenomics and culture.</title>
        <authorList>
            <person name="Gilroy R."/>
            <person name="Ravi A."/>
            <person name="Getino M."/>
            <person name="Pursley I."/>
            <person name="Horton D.L."/>
            <person name="Alikhan N.F."/>
            <person name="Baker D."/>
            <person name="Gharbi K."/>
            <person name="Hall N."/>
            <person name="Watson M."/>
            <person name="Adriaenssens E.M."/>
            <person name="Foster-Nyarko E."/>
            <person name="Jarju S."/>
            <person name="Secka A."/>
            <person name="Antonio M."/>
            <person name="Oren A."/>
            <person name="Chaudhuri R.R."/>
            <person name="La Ragione R."/>
            <person name="Hildebrand F."/>
            <person name="Pallen M.J."/>
        </authorList>
    </citation>
    <scope>NUCLEOTIDE SEQUENCE</scope>
    <source>
        <strain evidence="9">ChiBcec18-1249</strain>
    </source>
</reference>
<feature type="transmembrane region" description="Helical" evidence="7">
    <location>
        <begin position="49"/>
        <end position="77"/>
    </location>
</feature>
<dbReference type="SUPFAM" id="SSF161098">
    <property type="entry name" value="MetI-like"/>
    <property type="match status" value="1"/>
</dbReference>
<feature type="transmembrane region" description="Helical" evidence="7">
    <location>
        <begin position="119"/>
        <end position="142"/>
    </location>
</feature>
<keyword evidence="6 7" id="KW-0472">Membrane</keyword>
<feature type="transmembrane region" description="Helical" evidence="7">
    <location>
        <begin position="217"/>
        <end position="239"/>
    </location>
</feature>
<gene>
    <name evidence="9" type="ORF">H9787_05575</name>
</gene>
<sequence>MKGRRTIRAWAVLFWLLLWQAGAMAIDQRIILVSPLTVLARLTELVPTLDFWGAIGYSLVRITAGFLLGVAAGTLLAALSARFRRVEELLAPALLAIKSIPVASFIILALILFSSKNLAVLISFLIVLPVLYTNLLSGIRAADPQLLEMARVFRVPALRGIRYVYLPQVLPYFRSACGSALGLCWKSGIAAEVIGMPDGSIGEQLQQAKIYLNTPDLFAWTLVIVLVSLIFEKVFLALLKRGERALERM</sequence>
<evidence type="ECO:0000313" key="9">
    <source>
        <dbReference type="EMBL" id="HJB13163.1"/>
    </source>
</evidence>
<reference evidence="9" key="2">
    <citation type="submission" date="2021-04" db="EMBL/GenBank/DDBJ databases">
        <authorList>
            <person name="Gilroy R."/>
        </authorList>
    </citation>
    <scope>NUCLEOTIDE SEQUENCE</scope>
    <source>
        <strain evidence="9">ChiBcec18-1249</strain>
    </source>
</reference>
<protein>
    <submittedName>
        <fullName evidence="9">ABC transporter permease subunit</fullName>
    </submittedName>
</protein>
<name>A0A9D2RRN1_9FIRM</name>
<dbReference type="CDD" id="cd06261">
    <property type="entry name" value="TM_PBP2"/>
    <property type="match status" value="1"/>
</dbReference>
<dbReference type="PANTHER" id="PTHR30151:SF0">
    <property type="entry name" value="ABC TRANSPORTER PERMEASE PROTEIN MJ0413-RELATED"/>
    <property type="match status" value="1"/>
</dbReference>
<organism evidence="9 10">
    <name type="scientific">Candidatus Oscillibacter excrementigallinarum</name>
    <dbReference type="NCBI Taxonomy" id="2838716"/>
    <lineage>
        <taxon>Bacteria</taxon>
        <taxon>Bacillati</taxon>
        <taxon>Bacillota</taxon>
        <taxon>Clostridia</taxon>
        <taxon>Eubacteriales</taxon>
        <taxon>Oscillospiraceae</taxon>
        <taxon>Oscillibacter</taxon>
    </lineage>
</organism>
<dbReference type="Gene3D" id="1.10.3720.10">
    <property type="entry name" value="MetI-like"/>
    <property type="match status" value="1"/>
</dbReference>
<evidence type="ECO:0000256" key="5">
    <source>
        <dbReference type="ARBA" id="ARBA00022989"/>
    </source>
</evidence>
<feature type="transmembrane region" description="Helical" evidence="7">
    <location>
        <begin position="89"/>
        <end position="113"/>
    </location>
</feature>